<dbReference type="EC" id="6.2.1.3" evidence="5"/>
<dbReference type="PROSITE" id="PS00455">
    <property type="entry name" value="AMP_BINDING"/>
    <property type="match status" value="1"/>
</dbReference>
<name>A0A4Y7RBJ4_9FIRM</name>
<dbReference type="InterPro" id="IPR045851">
    <property type="entry name" value="AMP-bd_C_sf"/>
</dbReference>
<dbReference type="InterPro" id="IPR025110">
    <property type="entry name" value="AMP-bd_C"/>
</dbReference>
<dbReference type="GO" id="GO:0031956">
    <property type="term" value="F:medium-chain fatty acid-CoA ligase activity"/>
    <property type="evidence" value="ECO:0007669"/>
    <property type="project" value="TreeGrafter"/>
</dbReference>
<protein>
    <submittedName>
        <fullName evidence="5">Long-chain-fatty-acid--CoA ligase</fullName>
        <ecNumber evidence="5">6.2.1.3</ecNumber>
    </submittedName>
</protein>
<dbReference type="InterPro" id="IPR000873">
    <property type="entry name" value="AMP-dep_synth/lig_dom"/>
</dbReference>
<gene>
    <name evidence="5" type="primary">lcfB_6</name>
    <name evidence="5" type="ORF">Psch_03240</name>
</gene>
<feature type="domain" description="AMP-binding enzyme C-terminal" evidence="4">
    <location>
        <begin position="454"/>
        <end position="529"/>
    </location>
</feature>
<dbReference type="Pfam" id="PF13193">
    <property type="entry name" value="AMP-binding_C"/>
    <property type="match status" value="1"/>
</dbReference>
<dbReference type="Gene3D" id="3.40.50.980">
    <property type="match status" value="2"/>
</dbReference>
<dbReference type="AlphaFoldDB" id="A0A4Y7RBJ4"/>
<feature type="domain" description="AMP-dependent synthetase/ligase" evidence="3">
    <location>
        <begin position="14"/>
        <end position="403"/>
    </location>
</feature>
<dbReference type="RefSeq" id="WP_190258795.1">
    <property type="nucleotide sequence ID" value="NZ_QFGA01000002.1"/>
</dbReference>
<dbReference type="Proteomes" id="UP000298324">
    <property type="component" value="Unassembled WGS sequence"/>
</dbReference>
<evidence type="ECO:0000313" key="5">
    <source>
        <dbReference type="EMBL" id="TEB06196.1"/>
    </source>
</evidence>
<keyword evidence="6" id="KW-1185">Reference proteome</keyword>
<dbReference type="InterPro" id="IPR020845">
    <property type="entry name" value="AMP-binding_CS"/>
</dbReference>
<dbReference type="GO" id="GO:0004467">
    <property type="term" value="F:long-chain fatty acid-CoA ligase activity"/>
    <property type="evidence" value="ECO:0007669"/>
    <property type="project" value="UniProtKB-EC"/>
</dbReference>
<dbReference type="PANTHER" id="PTHR43201">
    <property type="entry name" value="ACYL-COA SYNTHETASE"/>
    <property type="match status" value="1"/>
</dbReference>
<evidence type="ECO:0000313" key="6">
    <source>
        <dbReference type="Proteomes" id="UP000298324"/>
    </source>
</evidence>
<dbReference type="FunFam" id="3.30.300.30:FF:000008">
    <property type="entry name" value="2,3-dihydroxybenzoate-AMP ligase"/>
    <property type="match status" value="1"/>
</dbReference>
<keyword evidence="2 5" id="KW-0436">Ligase</keyword>
<organism evidence="5 6">
    <name type="scientific">Pelotomaculum schinkii</name>
    <dbReference type="NCBI Taxonomy" id="78350"/>
    <lineage>
        <taxon>Bacteria</taxon>
        <taxon>Bacillati</taxon>
        <taxon>Bacillota</taxon>
        <taxon>Clostridia</taxon>
        <taxon>Eubacteriales</taxon>
        <taxon>Desulfotomaculaceae</taxon>
        <taxon>Pelotomaculum</taxon>
    </lineage>
</organism>
<accession>A0A4Y7RBJ4</accession>
<evidence type="ECO:0000256" key="2">
    <source>
        <dbReference type="ARBA" id="ARBA00022598"/>
    </source>
</evidence>
<evidence type="ECO:0000259" key="4">
    <source>
        <dbReference type="Pfam" id="PF13193"/>
    </source>
</evidence>
<reference evidence="5 6" key="1">
    <citation type="journal article" date="2018" name="Environ. Microbiol.">
        <title>Novel energy conservation strategies and behaviour of Pelotomaculum schinkii driving syntrophic propionate catabolism.</title>
        <authorList>
            <person name="Hidalgo-Ahumada C.A.P."/>
            <person name="Nobu M.K."/>
            <person name="Narihiro T."/>
            <person name="Tamaki H."/>
            <person name="Liu W.T."/>
            <person name="Kamagata Y."/>
            <person name="Stams A.J.M."/>
            <person name="Imachi H."/>
            <person name="Sousa D.Z."/>
        </authorList>
    </citation>
    <scope>NUCLEOTIDE SEQUENCE [LARGE SCALE GENOMIC DNA]</scope>
    <source>
        <strain evidence="5 6">HH</strain>
    </source>
</reference>
<dbReference type="Gene3D" id="2.30.38.10">
    <property type="entry name" value="Luciferase, Domain 3"/>
    <property type="match status" value="1"/>
</dbReference>
<dbReference type="Gene3D" id="3.30.300.30">
    <property type="match status" value="1"/>
</dbReference>
<dbReference type="SUPFAM" id="SSF56801">
    <property type="entry name" value="Acetyl-CoA synthetase-like"/>
    <property type="match status" value="1"/>
</dbReference>
<dbReference type="PANTHER" id="PTHR43201:SF5">
    <property type="entry name" value="MEDIUM-CHAIN ACYL-COA LIGASE ACSF2, MITOCHONDRIAL"/>
    <property type="match status" value="1"/>
</dbReference>
<comment type="similarity">
    <text evidence="1">Belongs to the ATP-dependent AMP-binding enzyme family.</text>
</comment>
<evidence type="ECO:0000259" key="3">
    <source>
        <dbReference type="Pfam" id="PF00501"/>
    </source>
</evidence>
<dbReference type="CDD" id="cd05917">
    <property type="entry name" value="FACL_like_2"/>
    <property type="match status" value="1"/>
</dbReference>
<dbReference type="FunFam" id="3.40.50.12780:FF:000003">
    <property type="entry name" value="Long-chain-fatty-acid--CoA ligase FadD"/>
    <property type="match status" value="1"/>
</dbReference>
<dbReference type="Pfam" id="PF00501">
    <property type="entry name" value="AMP-binding"/>
    <property type="match status" value="1"/>
</dbReference>
<comment type="caution">
    <text evidence="5">The sequence shown here is derived from an EMBL/GenBank/DDBJ whole genome shotgun (WGS) entry which is preliminary data.</text>
</comment>
<sequence length="557" mass="61271">MGEPDKITIGGLVDRTAANYPDNDALVYPDRGSRYSYKEFRDTCNRFAKGLSGLGVKRGDHIAIWGTNVPEWAISQFGTPRIGAVLVTVNTSYKSFELEYLLKQSDATTLIMIEGTKSSDFKSILYEICPELQHCNPGELVSERLPLLKNVIMIGNNKHPGMFTWDEVVKMGEAVSDEELAASMAATDPDDVAIMIYTSGTTGFPKGVMLTHHNIITNAIAHVECLNLSPVDRMCIAVPFAHCFGCVGSNISCIVAGAAMVVVETFDPVQVLKAVEQERCTVLNGVPTMFIMELELLDKENFDVSSLRTGIVAGAACNIEVMKRIVKDMNMNEVIVAYGQTEASPCITSTRINDPLELRVSTVGRALPGVEVKIFDPETKNEAPPGTQGEICVRGYNVMKGYYKMPEATASAIDGEGWLHTGDLGIMDENGYCKITCRIKEIIIRGGENIYPREIEKFLSTHPLVRDVQVIGVPSSKYGEEVMAFIQLKEGATLTQEEVRDFCKGKIARNKIPKYIAFVDRYPVTSSGKVQKFKLQEMAIEMLGIKETPRPVTTCVS</sequence>
<proteinExistence type="inferred from homology"/>
<dbReference type="EMBL" id="QFGA01000002">
    <property type="protein sequence ID" value="TEB06196.1"/>
    <property type="molecule type" value="Genomic_DNA"/>
</dbReference>
<evidence type="ECO:0000256" key="1">
    <source>
        <dbReference type="ARBA" id="ARBA00006432"/>
    </source>
</evidence>